<sequence length="222" mass="22657">MLQVIGQLLPLAVALAVSSVPIMATLLILLSPGRTRSALPFLTGWVIGMALVVSICAVAAQAVPTSRSSHRPDPAIGIAEILVGVALAVVAVVTLRGRRRQAATALPKWLRSVGTIGPWSAFGLALILNVRPKGLLLAIAAGLALRAEGLSLGESVVAVTFYTIVGASTVAAPIIATVAAPDRTAVPLRDAQDWLLRNGPVATSIIVIVIAAAVIGTGIARL</sequence>
<feature type="transmembrane region" description="Helical" evidence="1">
    <location>
        <begin position="12"/>
        <end position="30"/>
    </location>
</feature>
<keyword evidence="3" id="KW-1185">Reference proteome</keyword>
<evidence type="ECO:0008006" key="4">
    <source>
        <dbReference type="Google" id="ProtNLM"/>
    </source>
</evidence>
<dbReference type="Pfam" id="PF11139">
    <property type="entry name" value="SfLAP"/>
    <property type="match status" value="1"/>
</dbReference>
<dbReference type="RefSeq" id="WP_188743632.1">
    <property type="nucleotide sequence ID" value="NZ_BAABFW010000023.1"/>
</dbReference>
<keyword evidence="1" id="KW-1133">Transmembrane helix</keyword>
<keyword evidence="1" id="KW-0472">Membrane</keyword>
<feature type="transmembrane region" description="Helical" evidence="1">
    <location>
        <begin position="42"/>
        <end position="63"/>
    </location>
</feature>
<dbReference type="EMBL" id="BMMD01000013">
    <property type="protein sequence ID" value="GGJ84516.1"/>
    <property type="molecule type" value="Genomic_DNA"/>
</dbReference>
<keyword evidence="1" id="KW-0812">Transmembrane</keyword>
<accession>A0A917PMN9</accession>
<reference evidence="2" key="2">
    <citation type="submission" date="2020-09" db="EMBL/GenBank/DDBJ databases">
        <authorList>
            <person name="Sun Q."/>
            <person name="Zhou Y."/>
        </authorList>
    </citation>
    <scope>NUCLEOTIDE SEQUENCE</scope>
    <source>
        <strain evidence="2">CGMCC 1.8984</strain>
    </source>
</reference>
<evidence type="ECO:0000256" key="1">
    <source>
        <dbReference type="SAM" id="Phobius"/>
    </source>
</evidence>
<feature type="transmembrane region" description="Helical" evidence="1">
    <location>
        <begin position="75"/>
        <end position="97"/>
    </location>
</feature>
<feature type="transmembrane region" description="Helical" evidence="1">
    <location>
        <begin position="159"/>
        <end position="181"/>
    </location>
</feature>
<comment type="caution">
    <text evidence="2">The sequence shown here is derived from an EMBL/GenBank/DDBJ whole genome shotgun (WGS) entry which is preliminary data.</text>
</comment>
<name>A0A917PMN9_9MICO</name>
<dbReference type="AlphaFoldDB" id="A0A917PMN9"/>
<reference evidence="2" key="1">
    <citation type="journal article" date="2014" name="Int. J. Syst. Evol. Microbiol.">
        <title>Complete genome sequence of Corynebacterium casei LMG S-19264T (=DSM 44701T), isolated from a smear-ripened cheese.</title>
        <authorList>
            <consortium name="US DOE Joint Genome Institute (JGI-PGF)"/>
            <person name="Walter F."/>
            <person name="Albersmeier A."/>
            <person name="Kalinowski J."/>
            <person name="Ruckert C."/>
        </authorList>
    </citation>
    <scope>NUCLEOTIDE SEQUENCE</scope>
    <source>
        <strain evidence="2">CGMCC 1.8984</strain>
    </source>
</reference>
<evidence type="ECO:0000313" key="3">
    <source>
        <dbReference type="Proteomes" id="UP000636956"/>
    </source>
</evidence>
<dbReference type="InterPro" id="IPR021315">
    <property type="entry name" value="Gap/Sap"/>
</dbReference>
<organism evidence="2 3">
    <name type="scientific">Agromyces bauzanensis</name>
    <dbReference type="NCBI Taxonomy" id="1308924"/>
    <lineage>
        <taxon>Bacteria</taxon>
        <taxon>Bacillati</taxon>
        <taxon>Actinomycetota</taxon>
        <taxon>Actinomycetes</taxon>
        <taxon>Micrococcales</taxon>
        <taxon>Microbacteriaceae</taxon>
        <taxon>Agromyces</taxon>
    </lineage>
</organism>
<protein>
    <recommendedName>
        <fullName evidence="4">GAP family protein</fullName>
    </recommendedName>
</protein>
<proteinExistence type="predicted"/>
<gene>
    <name evidence="2" type="ORF">GCM10011372_23500</name>
</gene>
<evidence type="ECO:0000313" key="2">
    <source>
        <dbReference type="EMBL" id="GGJ84516.1"/>
    </source>
</evidence>
<dbReference type="Proteomes" id="UP000636956">
    <property type="component" value="Unassembled WGS sequence"/>
</dbReference>
<feature type="transmembrane region" description="Helical" evidence="1">
    <location>
        <begin position="201"/>
        <end position="220"/>
    </location>
</feature>